<accession>A0AAV1ZBW2</accession>
<name>A0AAV1ZBW2_9ARAC</name>
<sequence>SLQLTEGGRSALSSANDPIFPDNDGATYDSYLPNSAGVCGGQKRIISVPLEDVSLKIPSKPPML</sequence>
<feature type="non-terminal residue" evidence="2">
    <location>
        <position position="1"/>
    </location>
</feature>
<evidence type="ECO:0000313" key="2">
    <source>
        <dbReference type="EMBL" id="CAL1269181.1"/>
    </source>
</evidence>
<gene>
    <name evidence="2" type="ORF">LARSCL_LOCUS4603</name>
</gene>
<organism evidence="2 3">
    <name type="scientific">Larinioides sclopetarius</name>
    <dbReference type="NCBI Taxonomy" id="280406"/>
    <lineage>
        <taxon>Eukaryota</taxon>
        <taxon>Metazoa</taxon>
        <taxon>Ecdysozoa</taxon>
        <taxon>Arthropoda</taxon>
        <taxon>Chelicerata</taxon>
        <taxon>Arachnida</taxon>
        <taxon>Araneae</taxon>
        <taxon>Araneomorphae</taxon>
        <taxon>Entelegynae</taxon>
        <taxon>Araneoidea</taxon>
        <taxon>Araneidae</taxon>
        <taxon>Larinioides</taxon>
    </lineage>
</organism>
<protein>
    <submittedName>
        <fullName evidence="2">Uncharacterized protein</fullName>
    </submittedName>
</protein>
<evidence type="ECO:0000313" key="3">
    <source>
        <dbReference type="Proteomes" id="UP001497382"/>
    </source>
</evidence>
<dbReference type="AlphaFoldDB" id="A0AAV1ZBW2"/>
<dbReference type="Proteomes" id="UP001497382">
    <property type="component" value="Unassembled WGS sequence"/>
</dbReference>
<feature type="region of interest" description="Disordered" evidence="1">
    <location>
        <begin position="1"/>
        <end position="26"/>
    </location>
</feature>
<evidence type="ECO:0000256" key="1">
    <source>
        <dbReference type="SAM" id="MobiDB-lite"/>
    </source>
</evidence>
<reference evidence="2 3" key="1">
    <citation type="submission" date="2024-04" db="EMBL/GenBank/DDBJ databases">
        <authorList>
            <person name="Rising A."/>
            <person name="Reimegard J."/>
            <person name="Sonavane S."/>
            <person name="Akerstrom W."/>
            <person name="Nylinder S."/>
            <person name="Hedman E."/>
            <person name="Kallberg Y."/>
        </authorList>
    </citation>
    <scope>NUCLEOTIDE SEQUENCE [LARGE SCALE GENOMIC DNA]</scope>
</reference>
<keyword evidence="3" id="KW-1185">Reference proteome</keyword>
<comment type="caution">
    <text evidence="2">The sequence shown here is derived from an EMBL/GenBank/DDBJ whole genome shotgun (WGS) entry which is preliminary data.</text>
</comment>
<proteinExistence type="predicted"/>
<dbReference type="EMBL" id="CAXIEN010000039">
    <property type="protein sequence ID" value="CAL1269181.1"/>
    <property type="molecule type" value="Genomic_DNA"/>
</dbReference>